<dbReference type="Gene3D" id="1.20.120.450">
    <property type="entry name" value="dinb family like domain"/>
    <property type="match status" value="1"/>
</dbReference>
<comment type="similarity">
    <text evidence="1">Belongs to the DinB family.</text>
</comment>
<gene>
    <name evidence="4" type="ORF">U27_00488</name>
</gene>
<reference evidence="4 5" key="1">
    <citation type="journal article" date="2015" name="PeerJ">
        <title>First genomic representation of candidate bacterial phylum KSB3 points to enhanced environmental sensing as a trigger of wastewater bulking.</title>
        <authorList>
            <person name="Sekiguchi Y."/>
            <person name="Ohashi A."/>
            <person name="Parks D.H."/>
            <person name="Yamauchi T."/>
            <person name="Tyson G.W."/>
            <person name="Hugenholtz P."/>
        </authorList>
    </citation>
    <scope>NUCLEOTIDE SEQUENCE [LARGE SCALE GENOMIC DNA]</scope>
</reference>
<feature type="binding site" evidence="3">
    <location>
        <position position="47"/>
    </location>
    <ligand>
        <name>a divalent metal cation</name>
        <dbReference type="ChEBI" id="CHEBI:60240"/>
    </ligand>
</feature>
<dbReference type="STRING" id="1499967.U27_00488"/>
<keyword evidence="5" id="KW-1185">Reference proteome</keyword>
<dbReference type="HOGENOM" id="CLU_1633040_0_0_0"/>
<proteinExistence type="inferred from homology"/>
<protein>
    <submittedName>
        <fullName evidence="4">DinB protein</fullName>
    </submittedName>
</protein>
<dbReference type="Proteomes" id="UP000030661">
    <property type="component" value="Unassembled WGS sequence"/>
</dbReference>
<evidence type="ECO:0000256" key="2">
    <source>
        <dbReference type="ARBA" id="ARBA00022723"/>
    </source>
</evidence>
<keyword evidence="2 3" id="KW-0479">Metal-binding</keyword>
<name>A0A081C7N6_VECG1</name>
<accession>A0A081C7N6</accession>
<dbReference type="SUPFAM" id="SSF109854">
    <property type="entry name" value="DinB/YfiT-like putative metalloenzymes"/>
    <property type="match status" value="1"/>
</dbReference>
<feature type="binding site" evidence="3">
    <location>
        <position position="138"/>
    </location>
    <ligand>
        <name>a divalent metal cation</name>
        <dbReference type="ChEBI" id="CHEBI:60240"/>
    </ligand>
</feature>
<dbReference type="InterPro" id="IPR007837">
    <property type="entry name" value="DinB"/>
</dbReference>
<dbReference type="eggNOG" id="COG2318">
    <property type="taxonomic scope" value="Bacteria"/>
</dbReference>
<dbReference type="InterPro" id="IPR034660">
    <property type="entry name" value="DinB/YfiT-like"/>
</dbReference>
<dbReference type="GO" id="GO:0046872">
    <property type="term" value="F:metal ion binding"/>
    <property type="evidence" value="ECO:0007669"/>
    <property type="project" value="UniProtKB-KW"/>
</dbReference>
<dbReference type="Pfam" id="PF05163">
    <property type="entry name" value="DinB"/>
    <property type="match status" value="1"/>
</dbReference>
<evidence type="ECO:0000313" key="4">
    <source>
        <dbReference type="EMBL" id="GAK60591.1"/>
    </source>
</evidence>
<evidence type="ECO:0000256" key="3">
    <source>
        <dbReference type="PIRSR" id="PIRSR607837-1"/>
    </source>
</evidence>
<organism evidence="4 5">
    <name type="scientific">Vecturithrix granuli</name>
    <dbReference type="NCBI Taxonomy" id="1499967"/>
    <lineage>
        <taxon>Bacteria</taxon>
        <taxon>Candidatus Moduliflexota</taxon>
        <taxon>Candidatus Vecturitrichia</taxon>
        <taxon>Candidatus Vecturitrichales</taxon>
        <taxon>Candidatus Vecturitrichaceae</taxon>
        <taxon>Candidatus Vecturithrix</taxon>
    </lineage>
</organism>
<dbReference type="EMBL" id="DF820474">
    <property type="protein sequence ID" value="GAK60591.1"/>
    <property type="molecule type" value="Genomic_DNA"/>
</dbReference>
<feature type="binding site" evidence="3">
    <location>
        <position position="134"/>
    </location>
    <ligand>
        <name>a divalent metal cation</name>
        <dbReference type="ChEBI" id="CHEBI:60240"/>
    </ligand>
</feature>
<evidence type="ECO:0000313" key="5">
    <source>
        <dbReference type="Proteomes" id="UP000030661"/>
    </source>
</evidence>
<sequence>MSLLDPIIAELQHEAVTTRKLFERVPDEQFDWQPHQKSMSVRNLTNHIAQIYNWCGYIVNQDELDIATAQFERKMAGTTQELLALFDENVANAVALLKKQDEQHVLKTWTFRNGAQVMFALPRMAVIRTMVLNHGIHHRGQFSVYLRLLNIPLPPMYGPTADEPM</sequence>
<evidence type="ECO:0000256" key="1">
    <source>
        <dbReference type="ARBA" id="ARBA00008635"/>
    </source>
</evidence>
<dbReference type="AlphaFoldDB" id="A0A081C7N6"/>